<gene>
    <name evidence="1" type="ORF">SAMN05421790_1018</name>
</gene>
<proteinExistence type="predicted"/>
<accession>A0A1N7IKF1</accession>
<dbReference type="Proteomes" id="UP000186795">
    <property type="component" value="Unassembled WGS sequence"/>
</dbReference>
<evidence type="ECO:0000313" key="1">
    <source>
        <dbReference type="EMBL" id="SIS37466.1"/>
    </source>
</evidence>
<evidence type="ECO:0000313" key="2">
    <source>
        <dbReference type="Proteomes" id="UP000186795"/>
    </source>
</evidence>
<reference evidence="2" key="1">
    <citation type="submission" date="2017-01" db="EMBL/GenBank/DDBJ databases">
        <authorList>
            <person name="Varghese N."/>
            <person name="Submissions S."/>
        </authorList>
    </citation>
    <scope>NUCLEOTIDE SEQUENCE [LARGE SCALE GENOMIC DNA]</scope>
    <source>
        <strain evidence="2">DSM 45196</strain>
    </source>
</reference>
<dbReference type="AlphaFoldDB" id="A0A1N7IKF1"/>
<sequence>MGPFLEFVEKSLVMESGSVYYITKRIIVILLYYN</sequence>
<protein>
    <submittedName>
        <fullName evidence="1">Uncharacterized protein</fullName>
    </submittedName>
</protein>
<dbReference type="EMBL" id="FTOD01000001">
    <property type="protein sequence ID" value="SIS37466.1"/>
    <property type="molecule type" value="Genomic_DNA"/>
</dbReference>
<organism evidence="1 2">
    <name type="scientific">Kroppenstedtia eburnea</name>
    <dbReference type="NCBI Taxonomy" id="714067"/>
    <lineage>
        <taxon>Bacteria</taxon>
        <taxon>Bacillati</taxon>
        <taxon>Bacillota</taxon>
        <taxon>Bacilli</taxon>
        <taxon>Bacillales</taxon>
        <taxon>Thermoactinomycetaceae</taxon>
        <taxon>Kroppenstedtia</taxon>
    </lineage>
</organism>
<name>A0A1N7IKF1_9BACL</name>
<keyword evidence="2" id="KW-1185">Reference proteome</keyword>